<protein>
    <submittedName>
        <fullName evidence="1">Uncharacterized protein</fullName>
    </submittedName>
</protein>
<dbReference type="EMBL" id="RJJR01000014">
    <property type="protein sequence ID" value="RNI34191.1"/>
    <property type="molecule type" value="Genomic_DNA"/>
</dbReference>
<name>A0A3M9N8X0_9BACT</name>
<proteinExistence type="predicted"/>
<sequence>MHITRLIKIAENPRITIRSLRKGNETTVPGVPVTSFAASSFEKMTNNKKQRLQMKVNREKNEINFI</sequence>
<comment type="caution">
    <text evidence="1">The sequence shown here is derived from an EMBL/GenBank/DDBJ whole genome shotgun (WGS) entry which is preliminary data.</text>
</comment>
<reference evidence="1 2" key="1">
    <citation type="submission" date="2018-11" db="EMBL/GenBank/DDBJ databases">
        <title>Draft genome sequence of Ferruginibacter sp. BO-59.</title>
        <authorList>
            <person name="Im W.T."/>
        </authorList>
    </citation>
    <scope>NUCLEOTIDE SEQUENCE [LARGE SCALE GENOMIC DNA]</scope>
    <source>
        <strain evidence="1 2">BO-59</strain>
    </source>
</reference>
<dbReference type="AlphaFoldDB" id="A0A3M9N8X0"/>
<gene>
    <name evidence="1" type="ORF">EFY79_15930</name>
</gene>
<organism evidence="1 2">
    <name type="scientific">Hanamia caeni</name>
    <dbReference type="NCBI Taxonomy" id="2294116"/>
    <lineage>
        <taxon>Bacteria</taxon>
        <taxon>Pseudomonadati</taxon>
        <taxon>Bacteroidota</taxon>
        <taxon>Chitinophagia</taxon>
        <taxon>Chitinophagales</taxon>
        <taxon>Chitinophagaceae</taxon>
        <taxon>Hanamia</taxon>
    </lineage>
</organism>
<evidence type="ECO:0000313" key="1">
    <source>
        <dbReference type="EMBL" id="RNI34191.1"/>
    </source>
</evidence>
<evidence type="ECO:0000313" key="2">
    <source>
        <dbReference type="Proteomes" id="UP000267223"/>
    </source>
</evidence>
<dbReference type="Proteomes" id="UP000267223">
    <property type="component" value="Unassembled WGS sequence"/>
</dbReference>
<accession>A0A3M9N8X0</accession>
<keyword evidence="2" id="KW-1185">Reference proteome</keyword>